<gene>
    <name evidence="1" type="ORF">PROQFM164_S02g002680</name>
</gene>
<dbReference type="Proteomes" id="UP000030686">
    <property type="component" value="Unassembled WGS sequence"/>
</dbReference>
<dbReference type="OMA" id="ICAKEPD"/>
<reference evidence="1" key="1">
    <citation type="journal article" date="2014" name="Nat. Commun.">
        <title>Multiple recent horizontal transfers of a large genomic region in cheese making fungi.</title>
        <authorList>
            <person name="Cheeseman K."/>
            <person name="Ropars J."/>
            <person name="Renault P."/>
            <person name="Dupont J."/>
            <person name="Gouzy J."/>
            <person name="Branca A."/>
            <person name="Abraham A.L."/>
            <person name="Ceppi M."/>
            <person name="Conseiller E."/>
            <person name="Debuchy R."/>
            <person name="Malagnac F."/>
            <person name="Goarin A."/>
            <person name="Silar P."/>
            <person name="Lacoste S."/>
            <person name="Sallet E."/>
            <person name="Bensimon A."/>
            <person name="Giraud T."/>
            <person name="Brygoo Y."/>
        </authorList>
    </citation>
    <scope>NUCLEOTIDE SEQUENCE [LARGE SCALE GENOMIC DNA]</scope>
    <source>
        <strain evidence="1">FM164</strain>
    </source>
</reference>
<keyword evidence="2" id="KW-1185">Reference proteome</keyword>
<sequence>MAVSLANMRRTEWSLTTARVEGGICAKEPDGSWIPRELPPGRSEKWPTVILEVGVSEAKKKLRADADWWLANSEGQVHVVITIAVSRTVPEVTFETVVLEQPPTYIMGQRRYVTQVRQSIVVFRPPGGPITAVPDISPLIITLQQVPETDPVIPIPSLESIASAAWRWQEL</sequence>
<dbReference type="OrthoDB" id="76567at2759"/>
<evidence type="ECO:0000313" key="2">
    <source>
        <dbReference type="Proteomes" id="UP000030686"/>
    </source>
</evidence>
<organism evidence="1 2">
    <name type="scientific">Penicillium roqueforti (strain FM164)</name>
    <dbReference type="NCBI Taxonomy" id="1365484"/>
    <lineage>
        <taxon>Eukaryota</taxon>
        <taxon>Fungi</taxon>
        <taxon>Dikarya</taxon>
        <taxon>Ascomycota</taxon>
        <taxon>Pezizomycotina</taxon>
        <taxon>Eurotiomycetes</taxon>
        <taxon>Eurotiomycetidae</taxon>
        <taxon>Eurotiales</taxon>
        <taxon>Aspergillaceae</taxon>
        <taxon>Penicillium</taxon>
    </lineage>
</organism>
<proteinExistence type="predicted"/>
<name>W6QEA0_PENRF</name>
<evidence type="ECO:0000313" key="1">
    <source>
        <dbReference type="EMBL" id="CDM32529.1"/>
    </source>
</evidence>
<accession>W6QEA0</accession>
<dbReference type="EMBL" id="HG792016">
    <property type="protein sequence ID" value="CDM32529.1"/>
    <property type="molecule type" value="Genomic_DNA"/>
</dbReference>
<dbReference type="AlphaFoldDB" id="W6QEA0"/>
<protein>
    <submittedName>
        <fullName evidence="1">Genomic scaffold, ProqFM164S02</fullName>
    </submittedName>
</protein>